<evidence type="ECO:0000313" key="1">
    <source>
        <dbReference type="EMBL" id="KKN05928.1"/>
    </source>
</evidence>
<dbReference type="EMBL" id="LAZR01004747">
    <property type="protein sequence ID" value="KKN05928.1"/>
    <property type="molecule type" value="Genomic_DNA"/>
</dbReference>
<proteinExistence type="predicted"/>
<accession>A0A0F9QKR9</accession>
<gene>
    <name evidence="1" type="ORF">LCGC14_1082570</name>
</gene>
<sequence length="43" mass="5055">MTEIDGGRIFQEIKWRMWLQAIGLHETHMFTLAGHTIKILPFS</sequence>
<protein>
    <submittedName>
        <fullName evidence="1">Uncharacterized protein</fullName>
    </submittedName>
</protein>
<comment type="caution">
    <text evidence="1">The sequence shown here is derived from an EMBL/GenBank/DDBJ whole genome shotgun (WGS) entry which is preliminary data.</text>
</comment>
<reference evidence="1" key="1">
    <citation type="journal article" date="2015" name="Nature">
        <title>Complex archaea that bridge the gap between prokaryotes and eukaryotes.</title>
        <authorList>
            <person name="Spang A."/>
            <person name="Saw J.H."/>
            <person name="Jorgensen S.L."/>
            <person name="Zaremba-Niedzwiedzka K."/>
            <person name="Martijn J."/>
            <person name="Lind A.E."/>
            <person name="van Eijk R."/>
            <person name="Schleper C."/>
            <person name="Guy L."/>
            <person name="Ettema T.J."/>
        </authorList>
    </citation>
    <scope>NUCLEOTIDE SEQUENCE</scope>
</reference>
<dbReference type="AlphaFoldDB" id="A0A0F9QKR9"/>
<organism evidence="1">
    <name type="scientific">marine sediment metagenome</name>
    <dbReference type="NCBI Taxonomy" id="412755"/>
    <lineage>
        <taxon>unclassified sequences</taxon>
        <taxon>metagenomes</taxon>
        <taxon>ecological metagenomes</taxon>
    </lineage>
</organism>
<name>A0A0F9QKR9_9ZZZZ</name>